<proteinExistence type="predicted"/>
<accession>A0A9P0HN42</accession>
<keyword evidence="3" id="KW-1185">Reference proteome</keyword>
<organism evidence="2 3">
    <name type="scientific">Nezara viridula</name>
    <name type="common">Southern green stink bug</name>
    <name type="synonym">Cimex viridulus</name>
    <dbReference type="NCBI Taxonomy" id="85310"/>
    <lineage>
        <taxon>Eukaryota</taxon>
        <taxon>Metazoa</taxon>
        <taxon>Ecdysozoa</taxon>
        <taxon>Arthropoda</taxon>
        <taxon>Hexapoda</taxon>
        <taxon>Insecta</taxon>
        <taxon>Pterygota</taxon>
        <taxon>Neoptera</taxon>
        <taxon>Paraneoptera</taxon>
        <taxon>Hemiptera</taxon>
        <taxon>Heteroptera</taxon>
        <taxon>Panheteroptera</taxon>
        <taxon>Pentatomomorpha</taxon>
        <taxon>Pentatomoidea</taxon>
        <taxon>Pentatomidae</taxon>
        <taxon>Pentatominae</taxon>
        <taxon>Nezara</taxon>
    </lineage>
</organism>
<evidence type="ECO:0000313" key="2">
    <source>
        <dbReference type="EMBL" id="CAH1404451.1"/>
    </source>
</evidence>
<gene>
    <name evidence="2" type="ORF">NEZAVI_LOCUS12858</name>
</gene>
<feature type="region of interest" description="Disordered" evidence="1">
    <location>
        <begin position="1"/>
        <end position="29"/>
    </location>
</feature>
<evidence type="ECO:0000256" key="1">
    <source>
        <dbReference type="SAM" id="MobiDB-lite"/>
    </source>
</evidence>
<dbReference type="AlphaFoldDB" id="A0A9P0HN42"/>
<name>A0A9P0HN42_NEZVI</name>
<dbReference type="Proteomes" id="UP001152798">
    <property type="component" value="Chromosome 6"/>
</dbReference>
<sequence>MKPCDLDSGHYCDPRSPAPRSLTSSIPRGPRASKMMLIHYPIGARITGCCQLIHSLFAGREDVRHANLSRDYPIVLRGLAAASLRVRCRPVSSRSFYWRYSSTLCHVR</sequence>
<dbReference type="EMBL" id="OV725082">
    <property type="protein sequence ID" value="CAH1404451.1"/>
    <property type="molecule type" value="Genomic_DNA"/>
</dbReference>
<protein>
    <submittedName>
        <fullName evidence="2">Uncharacterized protein</fullName>
    </submittedName>
</protein>
<reference evidence="2" key="1">
    <citation type="submission" date="2022-01" db="EMBL/GenBank/DDBJ databases">
        <authorList>
            <person name="King R."/>
        </authorList>
    </citation>
    <scope>NUCLEOTIDE SEQUENCE</scope>
</reference>
<evidence type="ECO:0000313" key="3">
    <source>
        <dbReference type="Proteomes" id="UP001152798"/>
    </source>
</evidence>
<feature type="compositionally biased region" description="Basic and acidic residues" evidence="1">
    <location>
        <begin position="1"/>
        <end position="13"/>
    </location>
</feature>